<dbReference type="InterPro" id="IPR000073">
    <property type="entry name" value="AB_hydrolase_1"/>
</dbReference>
<comment type="caution">
    <text evidence="3">The sequence shown here is derived from an EMBL/GenBank/DDBJ whole genome shotgun (WGS) entry which is preliminary data.</text>
</comment>
<dbReference type="Gene3D" id="3.40.50.1820">
    <property type="entry name" value="alpha/beta hydrolase"/>
    <property type="match status" value="1"/>
</dbReference>
<dbReference type="InterPro" id="IPR029058">
    <property type="entry name" value="AB_hydrolase_fold"/>
</dbReference>
<dbReference type="Proteomes" id="UP000606653">
    <property type="component" value="Unassembled WGS sequence"/>
</dbReference>
<proteinExistence type="inferred from homology"/>
<evidence type="ECO:0000256" key="1">
    <source>
        <dbReference type="ARBA" id="ARBA00008645"/>
    </source>
</evidence>
<evidence type="ECO:0000313" key="3">
    <source>
        <dbReference type="EMBL" id="GGO01518.1"/>
    </source>
</evidence>
<protein>
    <submittedName>
        <fullName evidence="3">Sigma factor SigB regulation protein RsbQ</fullName>
    </submittedName>
</protein>
<feature type="domain" description="AB hydrolase-1" evidence="2">
    <location>
        <begin position="21"/>
        <end position="255"/>
    </location>
</feature>
<accession>A0ABQ2L4A6</accession>
<organism evidence="3 4">
    <name type="scientific">Saccharibacillus kuerlensis</name>
    <dbReference type="NCBI Taxonomy" id="459527"/>
    <lineage>
        <taxon>Bacteria</taxon>
        <taxon>Bacillati</taxon>
        <taxon>Bacillota</taxon>
        <taxon>Bacilli</taxon>
        <taxon>Bacillales</taxon>
        <taxon>Paenibacillaceae</taxon>
        <taxon>Saccharibacillus</taxon>
    </lineage>
</organism>
<dbReference type="Pfam" id="PF00561">
    <property type="entry name" value="Abhydrolase_1"/>
    <property type="match status" value="1"/>
</dbReference>
<reference evidence="4" key="1">
    <citation type="journal article" date="2019" name="Int. J. Syst. Evol. Microbiol.">
        <title>The Global Catalogue of Microorganisms (GCM) 10K type strain sequencing project: providing services to taxonomists for standard genome sequencing and annotation.</title>
        <authorList>
            <consortium name="The Broad Institute Genomics Platform"/>
            <consortium name="The Broad Institute Genome Sequencing Center for Infectious Disease"/>
            <person name="Wu L."/>
            <person name="Ma J."/>
        </authorList>
    </citation>
    <scope>NUCLEOTIDE SEQUENCE [LARGE SCALE GENOMIC DNA]</scope>
    <source>
        <strain evidence="4">CGMCC 1.6964</strain>
    </source>
</reference>
<name>A0ABQ2L4A6_9BACL</name>
<dbReference type="PRINTS" id="PR00111">
    <property type="entry name" value="ABHYDROLASE"/>
</dbReference>
<sequence length="283" mass="31404">MSSSVLMRNNVKILGEGTQYMIFAPGFGCDQNMFRFITGHFAKDYRIVLFDYVGIGGSDSSAYMPERYSSLSGYVEDVLDVCSAIGARNAIFVGHSVGAMVGLLASIKEPDYFERMILIGPSPCYLNDPSNDYYGGFDQEQLEGLIQLLEQNFMGWGSSLAVTVMQNPDRPELASELEASFCSIDPDVALRFSMATFFSDNRKDLSLVSVPSLILQCREDVIAPVAVGEYMNRNLKESEYRLMQATGHCPHLSHPQETIDLISEYLSHPAGSNRRTEERGNHG</sequence>
<keyword evidence="4" id="KW-1185">Reference proteome</keyword>
<dbReference type="RefSeq" id="WP_018976205.1">
    <property type="nucleotide sequence ID" value="NZ_BMLN01000006.1"/>
</dbReference>
<gene>
    <name evidence="3" type="primary">rsbQ</name>
    <name evidence="3" type="ORF">GCM10010969_23920</name>
</gene>
<comment type="similarity">
    <text evidence="1">Belongs to the AB hydrolase superfamily.</text>
</comment>
<dbReference type="SUPFAM" id="SSF53474">
    <property type="entry name" value="alpha/beta-Hydrolases"/>
    <property type="match status" value="1"/>
</dbReference>
<evidence type="ECO:0000313" key="4">
    <source>
        <dbReference type="Proteomes" id="UP000606653"/>
    </source>
</evidence>
<dbReference type="EMBL" id="BMLN01000006">
    <property type="protein sequence ID" value="GGO01518.1"/>
    <property type="molecule type" value="Genomic_DNA"/>
</dbReference>
<evidence type="ECO:0000259" key="2">
    <source>
        <dbReference type="Pfam" id="PF00561"/>
    </source>
</evidence>
<dbReference type="PANTHER" id="PTHR43039">
    <property type="entry name" value="ESTERASE-RELATED"/>
    <property type="match status" value="1"/>
</dbReference>